<dbReference type="Proteomes" id="UP000688137">
    <property type="component" value="Unassembled WGS sequence"/>
</dbReference>
<comment type="caution">
    <text evidence="2">The sequence shown here is derived from an EMBL/GenBank/DDBJ whole genome shotgun (WGS) entry which is preliminary data.</text>
</comment>
<evidence type="ECO:0000313" key="3">
    <source>
        <dbReference type="Proteomes" id="UP000688137"/>
    </source>
</evidence>
<dbReference type="AlphaFoldDB" id="A0A8S1Q9Y5"/>
<feature type="coiled-coil region" evidence="1">
    <location>
        <begin position="69"/>
        <end position="103"/>
    </location>
</feature>
<keyword evidence="3" id="KW-1185">Reference proteome</keyword>
<accession>A0A8S1Q9Y5</accession>
<dbReference type="EMBL" id="CAJJDM010000156">
    <property type="protein sequence ID" value="CAD8112348.1"/>
    <property type="molecule type" value="Genomic_DNA"/>
</dbReference>
<evidence type="ECO:0000256" key="1">
    <source>
        <dbReference type="SAM" id="Coils"/>
    </source>
</evidence>
<protein>
    <submittedName>
        <fullName evidence="2">Uncharacterized protein</fullName>
    </submittedName>
</protein>
<organism evidence="2 3">
    <name type="scientific">Paramecium primaurelia</name>
    <dbReference type="NCBI Taxonomy" id="5886"/>
    <lineage>
        <taxon>Eukaryota</taxon>
        <taxon>Sar</taxon>
        <taxon>Alveolata</taxon>
        <taxon>Ciliophora</taxon>
        <taxon>Intramacronucleata</taxon>
        <taxon>Oligohymenophorea</taxon>
        <taxon>Peniculida</taxon>
        <taxon>Parameciidae</taxon>
        <taxon>Paramecium</taxon>
    </lineage>
</organism>
<keyword evidence="1" id="KW-0175">Coiled coil</keyword>
<gene>
    <name evidence="2" type="ORF">PPRIM_AZ9-3.1.T1510030</name>
</gene>
<reference evidence="2" key="1">
    <citation type="submission" date="2021-01" db="EMBL/GenBank/DDBJ databases">
        <authorList>
            <consortium name="Genoscope - CEA"/>
            <person name="William W."/>
        </authorList>
    </citation>
    <scope>NUCLEOTIDE SEQUENCE</scope>
</reference>
<evidence type="ECO:0000313" key="2">
    <source>
        <dbReference type="EMBL" id="CAD8112348.1"/>
    </source>
</evidence>
<name>A0A8S1Q9Y5_PARPR</name>
<sequence length="295" mass="35737">MPKSKKKCGRPSKSDNFDEIEYEDEGYIATNKFSLELLQLITEMANYKILTITGPQKKDDEKSDKQLDIQDKINQKKKSLKNRKEIEKKQNSLRKQLDIKEDKVFLLRNQDENPRKYQLLNGKLIECVNTSLNNNYMDQNEYIQGNKFLNSILKVCNELNQETQMFINQLVKIFNRSDKSLKQFQEQFFESFKSSSNLDYKEIKQWNQLFEISFDEKLSLVQNEIDQFKNRFCKYQHQDEYLKRVYQKRIKVLNIQQENLDQLKNIQKPDRPLQLFIRKIYCLFHKFWNLEDYEQ</sequence>
<dbReference type="OMA" id="CNELNTE"/>
<proteinExistence type="predicted"/>